<dbReference type="InterPro" id="IPR020841">
    <property type="entry name" value="PKS_Beta-ketoAc_synthase_dom"/>
</dbReference>
<dbReference type="PANTHER" id="PTHR11712">
    <property type="entry name" value="POLYKETIDE SYNTHASE-RELATED"/>
    <property type="match status" value="1"/>
</dbReference>
<dbReference type="RefSeq" id="WP_066233395.1">
    <property type="nucleotide sequence ID" value="NZ_LQYN01000073.1"/>
</dbReference>
<dbReference type="PANTHER" id="PTHR11712:SF336">
    <property type="entry name" value="3-OXOACYL-[ACYL-CARRIER-PROTEIN] SYNTHASE, MITOCHONDRIAL"/>
    <property type="match status" value="1"/>
</dbReference>
<dbReference type="Pfam" id="PF02801">
    <property type="entry name" value="Ketoacyl-synt_C"/>
    <property type="match status" value="1"/>
</dbReference>
<comment type="similarity">
    <text evidence="1 3">Belongs to the thiolase-like superfamily. Beta-ketoacyl-ACP synthases family.</text>
</comment>
<dbReference type="InterPro" id="IPR000794">
    <property type="entry name" value="Beta-ketoacyl_synthase"/>
</dbReference>
<dbReference type="GO" id="GO:0006633">
    <property type="term" value="P:fatty acid biosynthetic process"/>
    <property type="evidence" value="ECO:0007669"/>
    <property type="project" value="TreeGrafter"/>
</dbReference>
<evidence type="ECO:0000259" key="4">
    <source>
        <dbReference type="PROSITE" id="PS52004"/>
    </source>
</evidence>
<keyword evidence="5" id="KW-0012">Acyltransferase</keyword>
<dbReference type="STRING" id="46224.B4102_1145"/>
<dbReference type="Pfam" id="PF00109">
    <property type="entry name" value="ketoacyl-synt"/>
    <property type="match status" value="1"/>
</dbReference>
<dbReference type="EC" id="2.3.1.41" evidence="5"/>
<dbReference type="Proteomes" id="UP000075666">
    <property type="component" value="Unassembled WGS sequence"/>
</dbReference>
<evidence type="ECO:0000256" key="2">
    <source>
        <dbReference type="ARBA" id="ARBA00022679"/>
    </source>
</evidence>
<name>A0A150KNM0_9BACI</name>
<evidence type="ECO:0000256" key="1">
    <source>
        <dbReference type="ARBA" id="ARBA00008467"/>
    </source>
</evidence>
<dbReference type="PATRIC" id="fig|46224.3.peg.3874"/>
<feature type="domain" description="Ketosynthase family 3 (KS3)" evidence="4">
    <location>
        <begin position="1"/>
        <end position="392"/>
    </location>
</feature>
<dbReference type="SUPFAM" id="SSF53901">
    <property type="entry name" value="Thiolase-like"/>
    <property type="match status" value="2"/>
</dbReference>
<comment type="caution">
    <text evidence="5">The sequence shown here is derived from an EMBL/GenBank/DDBJ whole genome shotgun (WGS) entry which is preliminary data.</text>
</comment>
<protein>
    <submittedName>
        <fullName evidence="5">3-oxoacyl-[acyl-carrier-protein] synthase, KASII</fullName>
        <ecNumber evidence="5">2.3.1.41</ecNumber>
    </submittedName>
</protein>
<dbReference type="InterPro" id="IPR014030">
    <property type="entry name" value="Ketoacyl_synth_N"/>
</dbReference>
<accession>A0A150KNM0</accession>
<dbReference type="EMBL" id="LQYN01000073">
    <property type="protein sequence ID" value="KYD00133.1"/>
    <property type="molecule type" value="Genomic_DNA"/>
</dbReference>
<keyword evidence="2 3" id="KW-0808">Transferase</keyword>
<organism evidence="5 6">
    <name type="scientific">Heyndrickxia sporothermodurans</name>
    <dbReference type="NCBI Taxonomy" id="46224"/>
    <lineage>
        <taxon>Bacteria</taxon>
        <taxon>Bacillati</taxon>
        <taxon>Bacillota</taxon>
        <taxon>Bacilli</taxon>
        <taxon>Bacillales</taxon>
        <taxon>Bacillaceae</taxon>
        <taxon>Heyndrickxia</taxon>
    </lineage>
</organism>
<proteinExistence type="inferred from homology"/>
<dbReference type="OrthoDB" id="2773909at2"/>
<evidence type="ECO:0000313" key="6">
    <source>
        <dbReference type="Proteomes" id="UP000075666"/>
    </source>
</evidence>
<dbReference type="Gene3D" id="3.40.47.10">
    <property type="match status" value="2"/>
</dbReference>
<sequence>MGKVVVTGFGLKIPGVLSKHQFKAVLENGICTHELVQTKGKNGIHQMVAGVIRDDFQTINGKNYKRYPRLSRIAMAATDDAIKMAQIIFEKNQRVAVILGTSAGGLRELERNSENFKKYETFPIESVSLGDPHTLSSSVATHIGVKNQSYTLTTGCAASSDAILLGKLLLETGQADVCIVGGADACLGDWISLGFLKLKSIQLDEDILNTGVPFSLKHKGFVMAEGAGILVLERENDAKIRKANILGTIMNGYANNDSLPMYQTDLTGQTMAKALKGAIGNYIPSYVNSQALGLITNDTVEYKAHQSMFGASVPITSIKGMIGHPFGASGAIQVISALISMEYGFIPPTIKTNADGYEDLPIVLETQYQEIKHVAITTHGNGGNNTCLLISRYH</sequence>
<dbReference type="GO" id="GO:0004315">
    <property type="term" value="F:3-oxoacyl-[acyl-carrier-protein] synthase activity"/>
    <property type="evidence" value="ECO:0007669"/>
    <property type="project" value="UniProtKB-EC"/>
</dbReference>
<dbReference type="InterPro" id="IPR016039">
    <property type="entry name" value="Thiolase-like"/>
</dbReference>
<evidence type="ECO:0000256" key="3">
    <source>
        <dbReference type="RuleBase" id="RU003694"/>
    </source>
</evidence>
<dbReference type="AlphaFoldDB" id="A0A150KNM0"/>
<keyword evidence="6" id="KW-1185">Reference proteome</keyword>
<dbReference type="PROSITE" id="PS52004">
    <property type="entry name" value="KS3_2"/>
    <property type="match status" value="1"/>
</dbReference>
<evidence type="ECO:0000313" key="5">
    <source>
        <dbReference type="EMBL" id="KYD00133.1"/>
    </source>
</evidence>
<dbReference type="GO" id="GO:0005829">
    <property type="term" value="C:cytosol"/>
    <property type="evidence" value="ECO:0007669"/>
    <property type="project" value="TreeGrafter"/>
</dbReference>
<reference evidence="5 6" key="1">
    <citation type="submission" date="2016-01" db="EMBL/GenBank/DDBJ databases">
        <title>Genome Sequences of Twelve Sporeforming Bacillus Species Isolated from Foods.</title>
        <authorList>
            <person name="Berendsen E.M."/>
            <person name="Wells-Bennik M.H."/>
            <person name="Krawcyk A.O."/>
            <person name="De Jong A."/>
            <person name="Holsappel S."/>
            <person name="Eijlander R.T."/>
            <person name="Kuipers O.P."/>
        </authorList>
    </citation>
    <scope>NUCLEOTIDE SEQUENCE [LARGE SCALE GENOMIC DNA]</scope>
    <source>
        <strain evidence="5 6">B4102</strain>
    </source>
</reference>
<gene>
    <name evidence="5" type="ORF">B4102_1145</name>
</gene>
<dbReference type="InterPro" id="IPR014031">
    <property type="entry name" value="Ketoacyl_synth_C"/>
</dbReference>
<dbReference type="SMART" id="SM00825">
    <property type="entry name" value="PKS_KS"/>
    <property type="match status" value="1"/>
</dbReference>